<accession>A0ABV6UXE5</accession>
<organism evidence="3 4">
    <name type="scientific">Streptacidiphilus cavernicola</name>
    <dbReference type="NCBI Taxonomy" id="3342716"/>
    <lineage>
        <taxon>Bacteria</taxon>
        <taxon>Bacillati</taxon>
        <taxon>Actinomycetota</taxon>
        <taxon>Actinomycetes</taxon>
        <taxon>Kitasatosporales</taxon>
        <taxon>Streptomycetaceae</taxon>
        <taxon>Streptacidiphilus</taxon>
    </lineage>
</organism>
<sequence>MTVMPETAHTECTQRRYFAHLRSSVPGARQWARHIVSDDWGRSTDIADTVALCITELTANAVRHAPLAVGGRVRDILVELHALPDAVRVEVHDAGGGTPVLQHGDSDDEGGRGLLLVDAITRAWGTHPREPFGKVVWCEVAGE</sequence>
<reference evidence="3 4" key="1">
    <citation type="submission" date="2024-09" db="EMBL/GenBank/DDBJ databases">
        <authorList>
            <person name="Lee S.D."/>
        </authorList>
    </citation>
    <scope>NUCLEOTIDE SEQUENCE [LARGE SCALE GENOMIC DNA]</scope>
    <source>
        <strain evidence="3 4">N1-5</strain>
    </source>
</reference>
<protein>
    <submittedName>
        <fullName evidence="3">ATP-binding protein</fullName>
    </submittedName>
</protein>
<keyword evidence="4" id="KW-1185">Reference proteome</keyword>
<dbReference type="InterPro" id="IPR050267">
    <property type="entry name" value="Anti-sigma-factor_SerPK"/>
</dbReference>
<dbReference type="PANTHER" id="PTHR35526:SF3">
    <property type="entry name" value="ANTI-SIGMA-F FACTOR RSBW"/>
    <property type="match status" value="1"/>
</dbReference>
<evidence type="ECO:0000256" key="1">
    <source>
        <dbReference type="ARBA" id="ARBA00022527"/>
    </source>
</evidence>
<evidence type="ECO:0000313" key="3">
    <source>
        <dbReference type="EMBL" id="MFC1406135.1"/>
    </source>
</evidence>
<dbReference type="SUPFAM" id="SSF55874">
    <property type="entry name" value="ATPase domain of HSP90 chaperone/DNA topoisomerase II/histidine kinase"/>
    <property type="match status" value="1"/>
</dbReference>
<proteinExistence type="predicted"/>
<dbReference type="InterPro" id="IPR003594">
    <property type="entry name" value="HATPase_dom"/>
</dbReference>
<name>A0ABV6UXE5_9ACTN</name>
<keyword evidence="1" id="KW-0723">Serine/threonine-protein kinase</keyword>
<dbReference type="InterPro" id="IPR036890">
    <property type="entry name" value="HATPase_C_sf"/>
</dbReference>
<dbReference type="Proteomes" id="UP001592528">
    <property type="component" value="Unassembled WGS sequence"/>
</dbReference>
<dbReference type="Pfam" id="PF13581">
    <property type="entry name" value="HATPase_c_2"/>
    <property type="match status" value="1"/>
</dbReference>
<dbReference type="RefSeq" id="WP_051726354.1">
    <property type="nucleotide sequence ID" value="NZ_JBHEZZ010000026.1"/>
</dbReference>
<comment type="caution">
    <text evidence="3">The sequence shown here is derived from an EMBL/GenBank/DDBJ whole genome shotgun (WGS) entry which is preliminary data.</text>
</comment>
<keyword evidence="3" id="KW-0067">ATP-binding</keyword>
<feature type="domain" description="Histidine kinase/HSP90-like ATPase" evidence="2">
    <location>
        <begin position="23"/>
        <end position="124"/>
    </location>
</feature>
<keyword evidence="1" id="KW-0418">Kinase</keyword>
<dbReference type="Gene3D" id="3.30.565.10">
    <property type="entry name" value="Histidine kinase-like ATPase, C-terminal domain"/>
    <property type="match status" value="1"/>
</dbReference>
<keyword evidence="1" id="KW-0808">Transferase</keyword>
<evidence type="ECO:0000313" key="4">
    <source>
        <dbReference type="Proteomes" id="UP001592528"/>
    </source>
</evidence>
<dbReference type="EMBL" id="JBHEZZ010000026">
    <property type="protein sequence ID" value="MFC1406135.1"/>
    <property type="molecule type" value="Genomic_DNA"/>
</dbReference>
<evidence type="ECO:0000259" key="2">
    <source>
        <dbReference type="Pfam" id="PF13581"/>
    </source>
</evidence>
<dbReference type="CDD" id="cd16936">
    <property type="entry name" value="HATPase_RsbW-like"/>
    <property type="match status" value="1"/>
</dbReference>
<gene>
    <name evidence="3" type="ORF">ACEZDJ_33065</name>
</gene>
<keyword evidence="3" id="KW-0547">Nucleotide-binding</keyword>
<dbReference type="PANTHER" id="PTHR35526">
    <property type="entry name" value="ANTI-SIGMA-F FACTOR RSBW-RELATED"/>
    <property type="match status" value="1"/>
</dbReference>
<dbReference type="GO" id="GO:0005524">
    <property type="term" value="F:ATP binding"/>
    <property type="evidence" value="ECO:0007669"/>
    <property type="project" value="UniProtKB-KW"/>
</dbReference>